<evidence type="ECO:0000259" key="3">
    <source>
        <dbReference type="Pfam" id="PF20249"/>
    </source>
</evidence>
<dbReference type="NCBIfam" id="NF041559">
    <property type="entry name" value="BTH_I2691_fam"/>
    <property type="match status" value="1"/>
</dbReference>
<dbReference type="CDD" id="cd20707">
    <property type="entry name" value="MIX_III"/>
    <property type="match status" value="1"/>
</dbReference>
<proteinExistence type="predicted"/>
<dbReference type="EMBL" id="JABEMD010000008">
    <property type="protein sequence ID" value="NNH10604.1"/>
    <property type="molecule type" value="Genomic_DNA"/>
</dbReference>
<feature type="domain" description="Toxin VasX N-terminal region" evidence="3">
    <location>
        <begin position="22"/>
        <end position="183"/>
    </location>
</feature>
<dbReference type="AlphaFoldDB" id="A0A849B8X8"/>
<protein>
    <recommendedName>
        <fullName evidence="3">Toxin VasX N-terminal region domain-containing protein</fullName>
    </recommendedName>
</protein>
<dbReference type="InterPro" id="IPR048126">
    <property type="entry name" value="Toxin_VasX"/>
</dbReference>
<reference evidence="4 5" key="1">
    <citation type="submission" date="2020-05" db="EMBL/GenBank/DDBJ databases">
        <title>MicrobeNet Type strains.</title>
        <authorList>
            <person name="Nicholson A.C."/>
        </authorList>
    </citation>
    <scope>NUCLEOTIDE SEQUENCE [LARGE SCALE GENOMIC DNA]</scope>
    <source>
        <strain evidence="4 5">ATCC 700815</strain>
    </source>
</reference>
<feature type="transmembrane region" description="Helical" evidence="2">
    <location>
        <begin position="773"/>
        <end position="793"/>
    </location>
</feature>
<feature type="transmembrane region" description="Helical" evidence="2">
    <location>
        <begin position="848"/>
        <end position="865"/>
    </location>
</feature>
<evidence type="ECO:0000256" key="1">
    <source>
        <dbReference type="SAM" id="MobiDB-lite"/>
    </source>
</evidence>
<keyword evidence="2" id="KW-0812">Transmembrane</keyword>
<dbReference type="PROSITE" id="PS51257">
    <property type="entry name" value="PROKAR_LIPOPROTEIN"/>
    <property type="match status" value="1"/>
</dbReference>
<gene>
    <name evidence="4" type="ORF">HLB16_06860</name>
</gene>
<evidence type="ECO:0000313" key="5">
    <source>
        <dbReference type="Proteomes" id="UP000542973"/>
    </source>
</evidence>
<comment type="caution">
    <text evidence="4">The sequence shown here is derived from an EMBL/GenBank/DDBJ whole genome shotgun (WGS) entry which is preliminary data.</text>
</comment>
<evidence type="ECO:0000256" key="2">
    <source>
        <dbReference type="SAM" id="Phobius"/>
    </source>
</evidence>
<keyword evidence="2" id="KW-1133">Transmembrane helix</keyword>
<evidence type="ECO:0000313" key="4">
    <source>
        <dbReference type="EMBL" id="NNH10604.1"/>
    </source>
</evidence>
<keyword evidence="2" id="KW-0472">Membrane</keyword>
<feature type="compositionally biased region" description="Basic and acidic residues" evidence="1">
    <location>
        <begin position="231"/>
        <end position="252"/>
    </location>
</feature>
<feature type="region of interest" description="Disordered" evidence="1">
    <location>
        <begin position="227"/>
        <end position="255"/>
    </location>
</feature>
<organism evidence="4 5">
    <name type="scientific">Cupriavidus gilardii</name>
    <dbReference type="NCBI Taxonomy" id="82541"/>
    <lineage>
        <taxon>Bacteria</taxon>
        <taxon>Pseudomonadati</taxon>
        <taxon>Pseudomonadota</taxon>
        <taxon>Betaproteobacteria</taxon>
        <taxon>Burkholderiales</taxon>
        <taxon>Burkholderiaceae</taxon>
        <taxon>Cupriavidus</taxon>
    </lineage>
</organism>
<name>A0A849B8X8_9BURK</name>
<dbReference type="RefSeq" id="WP_082371478.1">
    <property type="nucleotide sequence ID" value="NZ_BAAAEB010000003.1"/>
</dbReference>
<dbReference type="Proteomes" id="UP000542973">
    <property type="component" value="Unassembled WGS sequence"/>
</dbReference>
<feature type="transmembrane region" description="Helical" evidence="2">
    <location>
        <begin position="877"/>
        <end position="895"/>
    </location>
</feature>
<dbReference type="InterPro" id="IPR046864">
    <property type="entry name" value="VasX_N"/>
</dbReference>
<dbReference type="Pfam" id="PF20249">
    <property type="entry name" value="VasX_N"/>
    <property type="match status" value="1"/>
</dbReference>
<accession>A0A849B8X8</accession>
<sequence length="1087" mass="118225">MTYGSRANAAAATATACGGQGCPSCVKTGLPVLLVRPGLADAAYANARRKYVEPLLKGVADQKLTASGYVMRTLRKGYLHAYYEHPHTPELKQQGGWQLFHVDEGGYLTPVALAAAGEDPKAFYCKRTEAYAIAMLFVIPDAANTQRVWVGFSDHPWSEPVRKRYAANESLRSKRMACIDAKAGRAERSLPMSVLNIEECVADYKPKLAQTHPEALRGNPFQGHQLTEEQPQTKDDKQKKKDQPHILDDEPPKKRREWASHLMAEARKLVAADPSKKFTDANLMIVSVPDPVGVTTEAAQRRLTLCNDAARLLEKKGPDCLPSALQIEGMLKIIEQNGADRRKTNAGFAHLQGKAVTRKQFDTMMASKQLPADARFRPGLVKGSPNPNHWYPDNLNGTIDIPSAKEIDYQTNDLVGDVLDKLQGGRKAPKHREFLQTYYQTVADDEKQLARVEEDYLAWLRSDARKFVTKNDFDTANETDGLFYARCICKLTLGGPLTKKGQEAFEGFLTLPAANDEALLWKALLGNQMTFAKWVDDPNQWSKGFDAIKTLADLSPGRKFAALMQETVQDLLPVVGAVSAGLDRARNLPEQLRYKLKLATMALMIKSEPSHITLVRVRVTLSEATALWHSMKGEIRQAVAATAKSAERKVESLVLNGATALEMNGAPVAAMGMVDVYLIAKGAPEDVFRGAKEAGAAVGKYVVRPAEVYGNKLAQWTMSLDFSGLTKVARDYMAALRTKTGVLATGSGVLQVLVVAKTWGDYSKGNSSERQDGALALLSAGLGIGAVFAEIGVAKRIRLHVATEGLTKLAGMLGAFTTAIDAVQAYINMERAGKDGDGDARAGYRFQLVLFGVASGALVAAAFGWTTPFLGLSATGWGLLLVALGVIVGFVILLIKDRPPEKWAAKTLWGKASDKWGGFEKESVEANKTLLGLEVDFSYRLNLLENMAISAASSQLGFGGLSTPQHAAQSFSREAWLRLKIPLPLDHKLPWEVRIYGSGKTGDSLVAGIRHYGEGRHGWLTTGAKSGVQAPKHEPTVDKDSGYSSHIISVKVDMLVYDSAYARVSIFAPNAGAAGDEVFIVDEVLRD</sequence>